<name>A0A1G4VTA0_9FLAO</name>
<evidence type="ECO:0000313" key="1">
    <source>
        <dbReference type="EMBL" id="SCX11010.1"/>
    </source>
</evidence>
<evidence type="ECO:0000313" key="2">
    <source>
        <dbReference type="Proteomes" id="UP000182124"/>
    </source>
</evidence>
<reference evidence="1 2" key="1">
    <citation type="submission" date="2016-10" db="EMBL/GenBank/DDBJ databases">
        <authorList>
            <person name="de Groot N.N."/>
        </authorList>
    </citation>
    <scope>NUCLEOTIDE SEQUENCE [LARGE SCALE GENOMIC DNA]</scope>
    <source>
        <strain evidence="1 2">CGMCC 1.3801</strain>
    </source>
</reference>
<sequence length="39" mass="4647">MIETFNLYVKCRSVFIPVKFILTELSKFEDELFFLANSL</sequence>
<dbReference type="Proteomes" id="UP000182124">
    <property type="component" value="Unassembled WGS sequence"/>
</dbReference>
<accession>A0A1G4VTA0</accession>
<dbReference type="EMBL" id="FMTY01000003">
    <property type="protein sequence ID" value="SCX11010.1"/>
    <property type="molecule type" value="Genomic_DNA"/>
</dbReference>
<dbReference type="AlphaFoldDB" id="A0A1G4VTA0"/>
<proteinExistence type="predicted"/>
<gene>
    <name evidence="1" type="ORF">SAMN02927925_01682</name>
</gene>
<protein>
    <submittedName>
        <fullName evidence="1">Uncharacterized protein</fullName>
    </submittedName>
</protein>
<organism evidence="1 2">
    <name type="scientific">Flavobacterium saliperosum</name>
    <dbReference type="NCBI Taxonomy" id="329186"/>
    <lineage>
        <taxon>Bacteria</taxon>
        <taxon>Pseudomonadati</taxon>
        <taxon>Bacteroidota</taxon>
        <taxon>Flavobacteriia</taxon>
        <taxon>Flavobacteriales</taxon>
        <taxon>Flavobacteriaceae</taxon>
        <taxon>Flavobacterium</taxon>
    </lineage>
</organism>
<dbReference type="STRING" id="329186.SAMN02927925_01682"/>